<evidence type="ECO:0000313" key="2">
    <source>
        <dbReference type="Proteomes" id="UP000597206"/>
    </source>
</evidence>
<dbReference type="EMBL" id="JADPMR010000004">
    <property type="protein sequence ID" value="MBF9002196.1"/>
    <property type="molecule type" value="Genomic_DNA"/>
</dbReference>
<keyword evidence="2" id="KW-1185">Reference proteome</keyword>
<organism evidence="1 2">
    <name type="scientific">Vibrio nitrifigilis</name>
    <dbReference type="NCBI Taxonomy" id="2789781"/>
    <lineage>
        <taxon>Bacteria</taxon>
        <taxon>Pseudomonadati</taxon>
        <taxon>Pseudomonadota</taxon>
        <taxon>Gammaproteobacteria</taxon>
        <taxon>Vibrionales</taxon>
        <taxon>Vibrionaceae</taxon>
        <taxon>Vibrio</taxon>
    </lineage>
</organism>
<proteinExistence type="predicted"/>
<reference evidence="1 2" key="1">
    <citation type="submission" date="2020-11" db="EMBL/GenBank/DDBJ databases">
        <title>Vibrio nitrifigilis sp. nov., a marine nitrogen-fixing bacterium isolated from the lagoon sediment of an islet inside an atoll.</title>
        <authorList>
            <person name="Wang L.-T."/>
            <person name="Shieh W.Y."/>
        </authorList>
    </citation>
    <scope>NUCLEOTIDE SEQUENCE [LARGE SCALE GENOMIC DNA]</scope>
    <source>
        <strain evidence="1 2">NFV-1</strain>
    </source>
</reference>
<name>A0ABS0GID8_9VIBR</name>
<protein>
    <submittedName>
        <fullName evidence="1">Uncharacterized protein</fullName>
    </submittedName>
</protein>
<evidence type="ECO:0000313" key="1">
    <source>
        <dbReference type="EMBL" id="MBF9002196.1"/>
    </source>
</evidence>
<dbReference type="RefSeq" id="WP_196124175.1">
    <property type="nucleotide sequence ID" value="NZ_JADPMR010000004.1"/>
</dbReference>
<dbReference type="Proteomes" id="UP000597206">
    <property type="component" value="Unassembled WGS sequence"/>
</dbReference>
<gene>
    <name evidence="1" type="ORF">I1A42_17140</name>
</gene>
<sequence length="50" mass="6115">MVIKFGRRLFRQRFFPLEQVECQIGEVMKEDFFKMLFFNTLDEVIAKELP</sequence>
<comment type="caution">
    <text evidence="1">The sequence shown here is derived from an EMBL/GenBank/DDBJ whole genome shotgun (WGS) entry which is preliminary data.</text>
</comment>
<accession>A0ABS0GID8</accession>